<dbReference type="Proteomes" id="UP001165378">
    <property type="component" value="Unassembled WGS sequence"/>
</dbReference>
<gene>
    <name evidence="1" type="ORF">LZ495_23765</name>
</gene>
<comment type="caution">
    <text evidence="1">The sequence shown here is derived from an EMBL/GenBank/DDBJ whole genome shotgun (WGS) entry which is preliminary data.</text>
</comment>
<evidence type="ECO:0000313" key="1">
    <source>
        <dbReference type="EMBL" id="MCF2530220.1"/>
    </source>
</evidence>
<proteinExistence type="predicted"/>
<reference evidence="1" key="1">
    <citation type="submission" date="2022-01" db="EMBL/GenBank/DDBJ databases">
        <title>Genome-Based Taxonomic Classification of the Phylum Actinobacteria.</title>
        <authorList>
            <person name="Gao Y."/>
        </authorList>
    </citation>
    <scope>NUCLEOTIDE SEQUENCE</scope>
    <source>
        <strain evidence="1">KLBMP 8922</strain>
    </source>
</reference>
<evidence type="ECO:0000313" key="2">
    <source>
        <dbReference type="Proteomes" id="UP001165378"/>
    </source>
</evidence>
<keyword evidence="2" id="KW-1185">Reference proteome</keyword>
<name>A0AA41U221_9ACTN</name>
<dbReference type="AlphaFoldDB" id="A0AA41U221"/>
<dbReference type="RefSeq" id="WP_235054888.1">
    <property type="nucleotide sequence ID" value="NZ_JAKFHA010000015.1"/>
</dbReference>
<protein>
    <submittedName>
        <fullName evidence="1">Uncharacterized protein</fullName>
    </submittedName>
</protein>
<organism evidence="1 2">
    <name type="scientific">Yinghuangia soli</name>
    <dbReference type="NCBI Taxonomy" id="2908204"/>
    <lineage>
        <taxon>Bacteria</taxon>
        <taxon>Bacillati</taxon>
        <taxon>Actinomycetota</taxon>
        <taxon>Actinomycetes</taxon>
        <taxon>Kitasatosporales</taxon>
        <taxon>Streptomycetaceae</taxon>
        <taxon>Yinghuangia</taxon>
    </lineage>
</organism>
<accession>A0AA41U221</accession>
<dbReference type="EMBL" id="JAKFHA010000015">
    <property type="protein sequence ID" value="MCF2530220.1"/>
    <property type="molecule type" value="Genomic_DNA"/>
</dbReference>
<sequence>MTELPRPRTEPVLPASSPFDCWVDFPAALRRHDEMAGAERARALADWVEDVGAMNLATELLRTREVVAVLVKLLKARGVDPVEAHKRATAAARGQVS</sequence>